<feature type="chain" id="PRO_5044319971" evidence="1">
    <location>
        <begin position="25"/>
        <end position="164"/>
    </location>
</feature>
<name>A0AB39MC40_9ACTN</name>
<proteinExistence type="predicted"/>
<reference evidence="2" key="1">
    <citation type="submission" date="2024-07" db="EMBL/GenBank/DDBJ databases">
        <authorList>
            <person name="Yu S.T."/>
        </authorList>
    </citation>
    <scope>NUCLEOTIDE SEQUENCE</scope>
    <source>
        <strain evidence="2">R08</strain>
    </source>
</reference>
<feature type="signal peptide" evidence="1">
    <location>
        <begin position="1"/>
        <end position="24"/>
    </location>
</feature>
<dbReference type="AlphaFoldDB" id="A0AB39MC40"/>
<organism evidence="2">
    <name type="scientific">Streptomyces sp. R08</name>
    <dbReference type="NCBI Taxonomy" id="3238624"/>
    <lineage>
        <taxon>Bacteria</taxon>
        <taxon>Bacillati</taxon>
        <taxon>Actinomycetota</taxon>
        <taxon>Actinomycetes</taxon>
        <taxon>Kitasatosporales</taxon>
        <taxon>Streptomycetaceae</taxon>
        <taxon>Streptomyces</taxon>
    </lineage>
</organism>
<accession>A0AB39MC40</accession>
<dbReference type="SUPFAM" id="SSF51126">
    <property type="entry name" value="Pectin lyase-like"/>
    <property type="match status" value="1"/>
</dbReference>
<dbReference type="Gene3D" id="2.160.20.10">
    <property type="entry name" value="Single-stranded right-handed beta-helix, Pectin lyase-like"/>
    <property type="match status" value="1"/>
</dbReference>
<protein>
    <submittedName>
        <fullName evidence="2">Uncharacterized protein</fullName>
    </submittedName>
</protein>
<evidence type="ECO:0000256" key="1">
    <source>
        <dbReference type="SAM" id="SignalP"/>
    </source>
</evidence>
<dbReference type="InterPro" id="IPR012334">
    <property type="entry name" value="Pectin_lyas_fold"/>
</dbReference>
<dbReference type="EMBL" id="CP163431">
    <property type="protein sequence ID" value="XDQ02682.1"/>
    <property type="molecule type" value="Genomic_DNA"/>
</dbReference>
<keyword evidence="1" id="KW-0732">Signal</keyword>
<dbReference type="InterPro" id="IPR011050">
    <property type="entry name" value="Pectin_lyase_fold/virulence"/>
</dbReference>
<gene>
    <name evidence="2" type="ORF">AB5J58_21985</name>
</gene>
<evidence type="ECO:0000313" key="2">
    <source>
        <dbReference type="EMBL" id="XDQ02682.1"/>
    </source>
</evidence>
<dbReference type="RefSeq" id="WP_369188791.1">
    <property type="nucleotide sequence ID" value="NZ_CP163431.1"/>
</dbReference>
<sequence length="164" mass="16952">MSKLVIAATVMAVFLLSVPGPALADGAPATLPALPTQIMSPVFNVSPGGDIQAAADASYKEGGGTVNLASGRFDITAPIIPRSNLTIQGQGSTGSGMTTIYDALGADMVITVDGRRGGLSNVIFQDFKIDCGLSRAERSYATDPGKNYELVTRSCWRAATGRGR</sequence>